<proteinExistence type="predicted"/>
<dbReference type="Proteomes" id="UP000064893">
    <property type="component" value="Chromosome"/>
</dbReference>
<dbReference type="Gene3D" id="3.40.1740.10">
    <property type="entry name" value="VC0467-like"/>
    <property type="match status" value="1"/>
</dbReference>
<evidence type="ECO:0000313" key="1">
    <source>
        <dbReference type="EMBL" id="ALO14692.1"/>
    </source>
</evidence>
<dbReference type="EMBL" id="CP013118">
    <property type="protein sequence ID" value="ALO14692.1"/>
    <property type="molecule type" value="Genomic_DNA"/>
</dbReference>
<evidence type="ECO:0000313" key="2">
    <source>
        <dbReference type="Proteomes" id="UP000064893"/>
    </source>
</evidence>
<dbReference type="InterPro" id="IPR003774">
    <property type="entry name" value="AlgH-like"/>
</dbReference>
<dbReference type="SUPFAM" id="SSF143456">
    <property type="entry name" value="VC0467-like"/>
    <property type="match status" value="1"/>
</dbReference>
<dbReference type="AlphaFoldDB" id="A0A0S2HXK0"/>
<dbReference type="STRING" id="1307839.L21SP5_01025"/>
<dbReference type="Pfam" id="PF02622">
    <property type="entry name" value="DUF179"/>
    <property type="match status" value="1"/>
</dbReference>
<sequence length="205" mass="23451">MLTLWKTQTVMYSKTNIFSFKEDPSKIKAGSVLVSEPFSRDPHFSKSVVLITEHNDKGTVGFILNKPVKMALSDIMKNFPNTDTNISIGGPVETNSVHFIHTLGQQIEGTKEVNDGLFWGGNFKKLQQLVSLGLVDQRHVKFFIGYAGWKPKQLETEIDNNYWKITNLQNTEILDNDPRMWYNTVSRFGEAFKPWLNVPENPAWN</sequence>
<keyword evidence="2" id="KW-1185">Reference proteome</keyword>
<dbReference type="PANTHER" id="PTHR31984">
    <property type="entry name" value="TRANSPORTER, PUTATIVE (DUF179)-RELATED"/>
    <property type="match status" value="1"/>
</dbReference>
<name>A0A0S2HXK0_9BACT</name>
<protein>
    <submittedName>
        <fullName evidence="1">Uncharacterized protein</fullName>
    </submittedName>
</protein>
<gene>
    <name evidence="1" type="ORF">L21SP5_01025</name>
</gene>
<dbReference type="KEGG" id="blq:L21SP5_01025"/>
<accession>A0A0S2HXK0</accession>
<dbReference type="PANTHER" id="PTHR31984:SF17">
    <property type="entry name" value="TRANSCRIPTIONAL REGULATOR"/>
    <property type="match status" value="1"/>
</dbReference>
<reference evidence="1 2" key="1">
    <citation type="submission" date="2015-11" db="EMBL/GenBank/DDBJ databases">
        <title>Description and complete genome sequence of a novel strain predominating in hypersaline microbial mats and representing a new family of the Bacteriodetes phylum.</title>
        <authorList>
            <person name="Spring S."/>
            <person name="Bunk B."/>
            <person name="Sproer C."/>
            <person name="Klenk H.-P."/>
        </authorList>
    </citation>
    <scope>NUCLEOTIDE SEQUENCE [LARGE SCALE GENOMIC DNA]</scope>
    <source>
        <strain evidence="1 2">L21-Spi-D4</strain>
    </source>
</reference>
<organism evidence="1 2">
    <name type="scientific">Salinivirga cyanobacteriivorans</name>
    <dbReference type="NCBI Taxonomy" id="1307839"/>
    <lineage>
        <taxon>Bacteria</taxon>
        <taxon>Pseudomonadati</taxon>
        <taxon>Bacteroidota</taxon>
        <taxon>Bacteroidia</taxon>
        <taxon>Bacteroidales</taxon>
        <taxon>Salinivirgaceae</taxon>
        <taxon>Salinivirga</taxon>
    </lineage>
</organism>